<comment type="caution">
    <text evidence="1">The sequence shown here is derived from an EMBL/GenBank/DDBJ whole genome shotgun (WGS) entry which is preliminary data.</text>
</comment>
<sequence length="63" mass="7176">METLKEALKIRKVECRVETPDTVYCGLPKDLLLAISESELKLAVINKKLESLFGDKRWDIEVG</sequence>
<dbReference type="EMBL" id="JASUBT010000013">
    <property type="protein sequence ID" value="MDL4937123.1"/>
    <property type="molecule type" value="Genomic_DNA"/>
</dbReference>
<proteinExistence type="predicted"/>
<reference evidence="1 2" key="1">
    <citation type="submission" date="2023-06" db="EMBL/GenBank/DDBJ databases">
        <title>Acute promotion of culturable opportunistic pathogens and persistent increase of antibiotic resistance following antibiotic exposure in mouse gut microbiota.</title>
        <authorList>
            <person name="Li L."/>
            <person name="Wang B."/>
            <person name="Sun Y."/>
            <person name="Wang M."/>
            <person name="Xu H."/>
        </authorList>
    </citation>
    <scope>NUCLEOTIDE SEQUENCE [LARGE SCALE GENOMIC DNA]</scope>
    <source>
        <strain evidence="1 2">CRI2_2</strain>
    </source>
</reference>
<accession>A0ABD4ZWV0</accession>
<organism evidence="1 2">
    <name type="scientific">Enterococcus gallinarum</name>
    <dbReference type="NCBI Taxonomy" id="1353"/>
    <lineage>
        <taxon>Bacteria</taxon>
        <taxon>Bacillati</taxon>
        <taxon>Bacillota</taxon>
        <taxon>Bacilli</taxon>
        <taxon>Lactobacillales</taxon>
        <taxon>Enterococcaceae</taxon>
        <taxon>Enterococcus</taxon>
    </lineage>
</organism>
<evidence type="ECO:0000313" key="1">
    <source>
        <dbReference type="EMBL" id="MDL4937123.1"/>
    </source>
</evidence>
<name>A0ABD4ZWV0_ENTGA</name>
<gene>
    <name evidence="1" type="ORF">QRX88_15570</name>
</gene>
<dbReference type="AlphaFoldDB" id="A0ABD4ZWV0"/>
<dbReference type="Proteomes" id="UP001241571">
    <property type="component" value="Unassembled WGS sequence"/>
</dbReference>
<protein>
    <submittedName>
        <fullName evidence="1">Uncharacterized protein</fullName>
    </submittedName>
</protein>
<evidence type="ECO:0000313" key="2">
    <source>
        <dbReference type="Proteomes" id="UP001241571"/>
    </source>
</evidence>
<dbReference type="RefSeq" id="WP_103301152.1">
    <property type="nucleotide sequence ID" value="NZ_CP078507.1"/>
</dbReference>